<protein>
    <submittedName>
        <fullName evidence="4">Peptidylprolyl isomerase</fullName>
    </submittedName>
</protein>
<comment type="caution">
    <text evidence="4">The sequence shown here is derived from an EMBL/GenBank/DDBJ whole genome shotgun (WGS) entry which is preliminary data.</text>
</comment>
<keyword evidence="1 4" id="KW-0413">Isomerase</keyword>
<dbReference type="PANTHER" id="PTHR47245">
    <property type="entry name" value="PEPTIDYLPROLYL ISOMERASE"/>
    <property type="match status" value="1"/>
</dbReference>
<evidence type="ECO:0000256" key="1">
    <source>
        <dbReference type="PROSITE-ProRule" id="PRU00278"/>
    </source>
</evidence>
<dbReference type="GO" id="GO:0003755">
    <property type="term" value="F:peptidyl-prolyl cis-trans isomerase activity"/>
    <property type="evidence" value="ECO:0007669"/>
    <property type="project" value="UniProtKB-KW"/>
</dbReference>
<dbReference type="PANTHER" id="PTHR47245:SF2">
    <property type="entry name" value="PEPTIDYL-PROLYL CIS-TRANS ISOMERASE HP_0175-RELATED"/>
    <property type="match status" value="1"/>
</dbReference>
<dbReference type="SUPFAM" id="SSF109998">
    <property type="entry name" value="Triger factor/SurA peptide-binding domain-like"/>
    <property type="match status" value="1"/>
</dbReference>
<dbReference type="SUPFAM" id="SSF54534">
    <property type="entry name" value="FKBP-like"/>
    <property type="match status" value="1"/>
</dbReference>
<dbReference type="Proteomes" id="UP000318437">
    <property type="component" value="Unassembled WGS sequence"/>
</dbReference>
<keyword evidence="2" id="KW-0732">Signal</keyword>
<feature type="signal peptide" evidence="2">
    <location>
        <begin position="1"/>
        <end position="23"/>
    </location>
</feature>
<dbReference type="AlphaFoldDB" id="A0A5C6D1K6"/>
<reference evidence="4 5" key="1">
    <citation type="submission" date="2019-02" db="EMBL/GenBank/DDBJ databases">
        <title>Deep-cultivation of Planctomycetes and their phenomic and genomic characterization uncovers novel biology.</title>
        <authorList>
            <person name="Wiegand S."/>
            <person name="Jogler M."/>
            <person name="Boedeker C."/>
            <person name="Pinto D."/>
            <person name="Vollmers J."/>
            <person name="Rivas-Marin E."/>
            <person name="Kohn T."/>
            <person name="Peeters S.H."/>
            <person name="Heuer A."/>
            <person name="Rast P."/>
            <person name="Oberbeckmann S."/>
            <person name="Bunk B."/>
            <person name="Jeske O."/>
            <person name="Meyerdierks A."/>
            <person name="Storesund J.E."/>
            <person name="Kallscheuer N."/>
            <person name="Luecker S."/>
            <person name="Lage O.M."/>
            <person name="Pohl T."/>
            <person name="Merkel B.J."/>
            <person name="Hornburger P."/>
            <person name="Mueller R.-W."/>
            <person name="Bruemmer F."/>
            <person name="Labrenz M."/>
            <person name="Spormann A.M."/>
            <person name="Op Den Camp H."/>
            <person name="Overmann J."/>
            <person name="Amann R."/>
            <person name="Jetten M.S.M."/>
            <person name="Mascher T."/>
            <person name="Medema M.H."/>
            <person name="Devos D.P."/>
            <person name="Kaster A.-K."/>
            <person name="Ovreas L."/>
            <person name="Rohde M."/>
            <person name="Galperin M.Y."/>
            <person name="Jogler C."/>
        </authorList>
    </citation>
    <scope>NUCLEOTIDE SEQUENCE [LARGE SCALE GENOMIC DNA]</scope>
    <source>
        <strain evidence="4 5">Pla144</strain>
    </source>
</reference>
<sequence length="423" mass="47482" precursor="true">MRIRLCGWLTIVGALMCAMIECAVGQPAFGPPPVPQGSPSAVRGIYDPSQTNGSPAQVVAPPQMQTQPAKTQAVTNGKPADLATAKPLEGGQIVARIDGQVVLASDVLWVVNMILESNGDRIPPEQREAAAMAIMRQQVIGLIDTKVLYADFRRKVPAENLPKVEENLNEPFDEMEIPRLIQMLEVADRRELEEVLHQRGTSLTDLRRAFYERTIAGEWLRQLAPKPKPVTHEQMLAYYQAHEAEYDYPSQATWEELMIRFDEVGNDRAVAWRTITEMGNEVWQRVLQNPQVRGPVMTEIAKAKSHGFTAAQGGAHEWTTKGALRCAEINEALFSLEVGQLSDVIESELGFHIIRVLERKEAGRKPFTEAQVEIREILEVEEKKDLVGVEMEKLRNKSRIWTIFDGDFRGSELDQLKGRTAQR</sequence>
<feature type="domain" description="PpiC" evidence="3">
    <location>
        <begin position="249"/>
        <end position="358"/>
    </location>
</feature>
<dbReference type="Gene3D" id="1.10.4030.10">
    <property type="entry name" value="Porin chaperone SurA, peptide-binding domain"/>
    <property type="match status" value="1"/>
</dbReference>
<dbReference type="EMBL" id="SJPS01000001">
    <property type="protein sequence ID" value="TWU29714.1"/>
    <property type="molecule type" value="Genomic_DNA"/>
</dbReference>
<proteinExistence type="predicted"/>
<evidence type="ECO:0000313" key="5">
    <source>
        <dbReference type="Proteomes" id="UP000318437"/>
    </source>
</evidence>
<dbReference type="RefSeq" id="WP_146447700.1">
    <property type="nucleotide sequence ID" value="NZ_SJPS01000001.1"/>
</dbReference>
<accession>A0A5C6D1K6</accession>
<evidence type="ECO:0000313" key="4">
    <source>
        <dbReference type="EMBL" id="TWU29714.1"/>
    </source>
</evidence>
<dbReference type="Gene3D" id="3.10.50.40">
    <property type="match status" value="1"/>
</dbReference>
<dbReference type="InterPro" id="IPR027304">
    <property type="entry name" value="Trigger_fact/SurA_dom_sf"/>
</dbReference>
<feature type="chain" id="PRO_5022938435" evidence="2">
    <location>
        <begin position="24"/>
        <end position="423"/>
    </location>
</feature>
<keyword evidence="5" id="KW-1185">Reference proteome</keyword>
<name>A0A5C6D1K6_9BACT</name>
<dbReference type="OrthoDB" id="270355at2"/>
<evidence type="ECO:0000259" key="3">
    <source>
        <dbReference type="PROSITE" id="PS50198"/>
    </source>
</evidence>
<evidence type="ECO:0000256" key="2">
    <source>
        <dbReference type="SAM" id="SignalP"/>
    </source>
</evidence>
<dbReference type="PROSITE" id="PS50198">
    <property type="entry name" value="PPIC_PPIASE_2"/>
    <property type="match status" value="1"/>
</dbReference>
<keyword evidence="1" id="KW-0697">Rotamase</keyword>
<dbReference type="InterPro" id="IPR050245">
    <property type="entry name" value="PrsA_foldase"/>
</dbReference>
<dbReference type="Pfam" id="PF13145">
    <property type="entry name" value="Rotamase_2"/>
    <property type="match status" value="1"/>
</dbReference>
<gene>
    <name evidence="4" type="ORF">Pla144_04930</name>
</gene>
<dbReference type="InterPro" id="IPR046357">
    <property type="entry name" value="PPIase_dom_sf"/>
</dbReference>
<dbReference type="InterPro" id="IPR000297">
    <property type="entry name" value="PPIase_PpiC"/>
</dbReference>
<organism evidence="4 5">
    <name type="scientific">Bythopirellula polymerisocia</name>
    <dbReference type="NCBI Taxonomy" id="2528003"/>
    <lineage>
        <taxon>Bacteria</taxon>
        <taxon>Pseudomonadati</taxon>
        <taxon>Planctomycetota</taxon>
        <taxon>Planctomycetia</taxon>
        <taxon>Pirellulales</taxon>
        <taxon>Lacipirellulaceae</taxon>
        <taxon>Bythopirellula</taxon>
    </lineage>
</organism>